<dbReference type="Proteomes" id="UP001458880">
    <property type="component" value="Unassembled WGS sequence"/>
</dbReference>
<reference evidence="2 3" key="1">
    <citation type="journal article" date="2024" name="BMC Genomics">
        <title>De novo assembly and annotation of Popillia japonica's genome with initial clues to its potential as an invasive pest.</title>
        <authorList>
            <person name="Cucini C."/>
            <person name="Boschi S."/>
            <person name="Funari R."/>
            <person name="Cardaioli E."/>
            <person name="Iannotti N."/>
            <person name="Marturano G."/>
            <person name="Paoli F."/>
            <person name="Bruttini M."/>
            <person name="Carapelli A."/>
            <person name="Frati F."/>
            <person name="Nardi F."/>
        </authorList>
    </citation>
    <scope>NUCLEOTIDE SEQUENCE [LARGE SCALE GENOMIC DNA]</scope>
    <source>
        <strain evidence="2">DMR45628</strain>
    </source>
</reference>
<proteinExistence type="predicted"/>
<accession>A0AAW1KRB7</accession>
<comment type="caution">
    <text evidence="2">The sequence shown here is derived from an EMBL/GenBank/DDBJ whole genome shotgun (WGS) entry which is preliminary data.</text>
</comment>
<dbReference type="EMBL" id="JASPKY010000192">
    <property type="protein sequence ID" value="KAK9722045.1"/>
    <property type="molecule type" value="Genomic_DNA"/>
</dbReference>
<name>A0AAW1KRB7_POPJA</name>
<feature type="region of interest" description="Disordered" evidence="1">
    <location>
        <begin position="48"/>
        <end position="68"/>
    </location>
</feature>
<evidence type="ECO:0000313" key="3">
    <source>
        <dbReference type="Proteomes" id="UP001458880"/>
    </source>
</evidence>
<organism evidence="2 3">
    <name type="scientific">Popillia japonica</name>
    <name type="common">Japanese beetle</name>
    <dbReference type="NCBI Taxonomy" id="7064"/>
    <lineage>
        <taxon>Eukaryota</taxon>
        <taxon>Metazoa</taxon>
        <taxon>Ecdysozoa</taxon>
        <taxon>Arthropoda</taxon>
        <taxon>Hexapoda</taxon>
        <taxon>Insecta</taxon>
        <taxon>Pterygota</taxon>
        <taxon>Neoptera</taxon>
        <taxon>Endopterygota</taxon>
        <taxon>Coleoptera</taxon>
        <taxon>Polyphaga</taxon>
        <taxon>Scarabaeiformia</taxon>
        <taxon>Scarabaeidae</taxon>
        <taxon>Rutelinae</taxon>
        <taxon>Popillia</taxon>
    </lineage>
</organism>
<feature type="region of interest" description="Disordered" evidence="1">
    <location>
        <begin position="83"/>
        <end position="135"/>
    </location>
</feature>
<gene>
    <name evidence="2" type="ORF">QE152_g19888</name>
</gene>
<evidence type="ECO:0000256" key="1">
    <source>
        <dbReference type="SAM" id="MobiDB-lite"/>
    </source>
</evidence>
<sequence length="135" mass="14974">MPLHLAISNCYRNVGGSCGKGLLFHELLAIRKEEDNKIPNRIVICAPEDLPGADSDRDSDLSDEEALGDMGYLPARLLRSQVIPRYTEDRNQDNPNIESDEPSAASSIAPDPPPKREKKPSVPLNWQKRLSSKVL</sequence>
<protein>
    <submittedName>
        <fullName evidence="2">Uncharacterized protein</fullName>
    </submittedName>
</protein>
<evidence type="ECO:0000313" key="2">
    <source>
        <dbReference type="EMBL" id="KAK9722045.1"/>
    </source>
</evidence>
<dbReference type="AlphaFoldDB" id="A0AAW1KRB7"/>
<keyword evidence="3" id="KW-1185">Reference proteome</keyword>